<dbReference type="InterPro" id="IPR003374">
    <property type="entry name" value="ApbE-like_sf"/>
</dbReference>
<evidence type="ECO:0000313" key="1">
    <source>
        <dbReference type="EMBL" id="ADK80434.1"/>
    </source>
</evidence>
<dbReference type="KEGG" id="ssm:Spirs_1307"/>
<dbReference type="RefSeq" id="WP_013253898.1">
    <property type="nucleotide sequence ID" value="NC_014364.1"/>
</dbReference>
<organism evidence="1 2">
    <name type="scientific">Sediminispirochaeta smaragdinae (strain DSM 11293 / JCM 15392 / SEBR 4228)</name>
    <name type="common">Spirochaeta smaragdinae</name>
    <dbReference type="NCBI Taxonomy" id="573413"/>
    <lineage>
        <taxon>Bacteria</taxon>
        <taxon>Pseudomonadati</taxon>
        <taxon>Spirochaetota</taxon>
        <taxon>Spirochaetia</taxon>
        <taxon>Spirochaetales</taxon>
        <taxon>Spirochaetaceae</taxon>
        <taxon>Sediminispirochaeta</taxon>
    </lineage>
</organism>
<keyword evidence="1" id="KW-0449">Lipoprotein</keyword>
<sequence length="255" mass="27663">MAPVLRSSKRNFRALSFRGAHYRISDKAFDSARRYLPVLRKELEKYIRHFPDFQRALTPLTVLQTPAPESAIRMHKASLRIGVGPMAAVAGTFAQLAVEKALSEGLEEAIVENGGDVFMKLEHELILALYAGKAPEGFRHLAFRIEAEQTPLAVCSSSSKMGHSLSFGRADLVTVVAPDAAIADAAATWGANGIDSPKELGRRAEEIADLPGVQGVLIILDGTMAMAGKLPPLIRHVDPRLKSRVSKDKESNFPG</sequence>
<dbReference type="EMBL" id="CP002116">
    <property type="protein sequence ID" value="ADK80434.1"/>
    <property type="molecule type" value="Genomic_DNA"/>
</dbReference>
<dbReference type="SUPFAM" id="SSF143631">
    <property type="entry name" value="ApbE-like"/>
    <property type="match status" value="1"/>
</dbReference>
<dbReference type="OrthoDB" id="9787842at2"/>
<keyword evidence="2" id="KW-1185">Reference proteome</keyword>
<reference evidence="1 2" key="1">
    <citation type="journal article" date="2010" name="Stand. Genomic Sci.">
        <title>Complete genome sequence of Spirochaeta smaragdinae type strain (SEBR 4228).</title>
        <authorList>
            <person name="Mavromatis K."/>
            <person name="Yasawong M."/>
            <person name="Chertkov O."/>
            <person name="Lapidus A."/>
            <person name="Lucas S."/>
            <person name="Nolan M."/>
            <person name="Del Rio T.G."/>
            <person name="Tice H."/>
            <person name="Cheng J.F."/>
            <person name="Pitluck S."/>
            <person name="Liolios K."/>
            <person name="Ivanova N."/>
            <person name="Tapia R."/>
            <person name="Han C."/>
            <person name="Bruce D."/>
            <person name="Goodwin L."/>
            <person name="Pati A."/>
            <person name="Chen A."/>
            <person name="Palaniappan K."/>
            <person name="Land M."/>
            <person name="Hauser L."/>
            <person name="Chang Y.J."/>
            <person name="Jeffries C.D."/>
            <person name="Detter J.C."/>
            <person name="Rohde M."/>
            <person name="Brambilla E."/>
            <person name="Spring S."/>
            <person name="Goker M."/>
            <person name="Sikorski J."/>
            <person name="Woyke T."/>
            <person name="Bristow J."/>
            <person name="Eisen J.A."/>
            <person name="Markowitz V."/>
            <person name="Hugenholtz P."/>
            <person name="Klenk H.P."/>
            <person name="Kyrpides N.C."/>
        </authorList>
    </citation>
    <scope>NUCLEOTIDE SEQUENCE [LARGE SCALE GENOMIC DNA]</scope>
    <source>
        <strain evidence="2">DSM 11293 / JCM 15392 / SEBR 4228</strain>
    </source>
</reference>
<protein>
    <submittedName>
        <fullName evidence="1">ApbE family lipoprotein</fullName>
    </submittedName>
</protein>
<dbReference type="Gene3D" id="3.10.520.10">
    <property type="entry name" value="ApbE-like domains"/>
    <property type="match status" value="1"/>
</dbReference>
<dbReference type="STRING" id="573413.Spirs_1307"/>
<dbReference type="eggNOG" id="COG2122">
    <property type="taxonomic scope" value="Bacteria"/>
</dbReference>
<accession>E1R412</accession>
<dbReference type="AlphaFoldDB" id="E1R412"/>
<dbReference type="Proteomes" id="UP000002318">
    <property type="component" value="Chromosome"/>
</dbReference>
<gene>
    <name evidence="1" type="ordered locus">Spirs_1307</name>
</gene>
<evidence type="ECO:0000313" key="2">
    <source>
        <dbReference type="Proteomes" id="UP000002318"/>
    </source>
</evidence>
<dbReference type="HOGENOM" id="CLU_074757_0_0_12"/>
<proteinExistence type="predicted"/>
<name>E1R412_SEDSS</name>